<comment type="caution">
    <text evidence="12">The sequence shown here is derived from an EMBL/GenBank/DDBJ whole genome shotgun (WGS) entry which is preliminary data.</text>
</comment>
<dbReference type="Gene3D" id="3.10.10.10">
    <property type="entry name" value="HIV Type 1 Reverse Transcriptase, subunit A, domain 1"/>
    <property type="match status" value="1"/>
</dbReference>
<keyword evidence="7 12" id="KW-0695">RNA-directed DNA polymerase</keyword>
<organism evidence="12">
    <name type="scientific">Tanacetum cinerariifolium</name>
    <name type="common">Dalmatian daisy</name>
    <name type="synonym">Chrysanthemum cinerariifolium</name>
    <dbReference type="NCBI Taxonomy" id="118510"/>
    <lineage>
        <taxon>Eukaryota</taxon>
        <taxon>Viridiplantae</taxon>
        <taxon>Streptophyta</taxon>
        <taxon>Embryophyta</taxon>
        <taxon>Tracheophyta</taxon>
        <taxon>Spermatophyta</taxon>
        <taxon>Magnoliopsida</taxon>
        <taxon>eudicotyledons</taxon>
        <taxon>Gunneridae</taxon>
        <taxon>Pentapetalae</taxon>
        <taxon>asterids</taxon>
        <taxon>campanulids</taxon>
        <taxon>Asterales</taxon>
        <taxon>Asteraceae</taxon>
        <taxon>Asteroideae</taxon>
        <taxon>Anthemideae</taxon>
        <taxon>Anthemidinae</taxon>
        <taxon>Tanacetum</taxon>
    </lineage>
</organism>
<evidence type="ECO:0000256" key="1">
    <source>
        <dbReference type="ARBA" id="ARBA00022670"/>
    </source>
</evidence>
<keyword evidence="4" id="KW-0540">Nuclease</keyword>
<dbReference type="GO" id="GO:0006508">
    <property type="term" value="P:proteolysis"/>
    <property type="evidence" value="ECO:0007669"/>
    <property type="project" value="UniProtKB-KW"/>
</dbReference>
<evidence type="ECO:0000313" key="12">
    <source>
        <dbReference type="EMBL" id="GEX22608.1"/>
    </source>
</evidence>
<keyword evidence="2" id="KW-0808">Transferase</keyword>
<keyword evidence="9" id="KW-0812">Transmembrane</keyword>
<dbReference type="PANTHER" id="PTHR37984">
    <property type="entry name" value="PROTEIN CBG26694"/>
    <property type="match status" value="1"/>
</dbReference>
<dbReference type="Pfam" id="PF24626">
    <property type="entry name" value="SH3_Tf2-1"/>
    <property type="match status" value="1"/>
</dbReference>
<dbReference type="InterPro" id="IPR056924">
    <property type="entry name" value="SH3_Tf2-1"/>
</dbReference>
<keyword evidence="3" id="KW-0548">Nucleotidyltransferase</keyword>
<dbReference type="Pfam" id="PF00078">
    <property type="entry name" value="RVT_1"/>
    <property type="match status" value="1"/>
</dbReference>
<evidence type="ECO:0000256" key="4">
    <source>
        <dbReference type="ARBA" id="ARBA00022722"/>
    </source>
</evidence>
<dbReference type="PANTHER" id="PTHR37984:SF5">
    <property type="entry name" value="PROTEIN NYNRIN-LIKE"/>
    <property type="match status" value="1"/>
</dbReference>
<evidence type="ECO:0000256" key="2">
    <source>
        <dbReference type="ARBA" id="ARBA00022679"/>
    </source>
</evidence>
<name>A0A699H3P6_TANCI</name>
<dbReference type="FunFam" id="3.10.10.10:FF:000007">
    <property type="entry name" value="Retrovirus-related Pol polyprotein from transposon 17.6-like Protein"/>
    <property type="match status" value="1"/>
</dbReference>
<dbReference type="GO" id="GO:0004519">
    <property type="term" value="F:endonuclease activity"/>
    <property type="evidence" value="ECO:0007669"/>
    <property type="project" value="UniProtKB-KW"/>
</dbReference>
<evidence type="ECO:0000256" key="6">
    <source>
        <dbReference type="ARBA" id="ARBA00022801"/>
    </source>
</evidence>
<evidence type="ECO:0000256" key="7">
    <source>
        <dbReference type="ARBA" id="ARBA00022918"/>
    </source>
</evidence>
<keyword evidence="9" id="KW-0472">Membrane</keyword>
<dbReference type="Pfam" id="PF08284">
    <property type="entry name" value="RVP_2"/>
    <property type="match status" value="1"/>
</dbReference>
<dbReference type="Gene3D" id="3.30.70.270">
    <property type="match status" value="1"/>
</dbReference>
<feature type="region of interest" description="Disordered" evidence="8">
    <location>
        <begin position="145"/>
        <end position="170"/>
    </location>
</feature>
<dbReference type="GO" id="GO:0003964">
    <property type="term" value="F:RNA-directed DNA polymerase activity"/>
    <property type="evidence" value="ECO:0007669"/>
    <property type="project" value="UniProtKB-KW"/>
</dbReference>
<keyword evidence="9" id="KW-1133">Transmembrane helix</keyword>
<dbReference type="InterPro" id="IPR043128">
    <property type="entry name" value="Rev_trsase/Diguanyl_cyclase"/>
</dbReference>
<evidence type="ECO:0000256" key="3">
    <source>
        <dbReference type="ARBA" id="ARBA00022695"/>
    </source>
</evidence>
<feature type="transmembrane region" description="Helical" evidence="9">
    <location>
        <begin position="12"/>
        <end position="33"/>
    </location>
</feature>
<dbReference type="EMBL" id="BKCJ010096254">
    <property type="protein sequence ID" value="GEX22608.1"/>
    <property type="molecule type" value="Genomic_DNA"/>
</dbReference>
<dbReference type="SUPFAM" id="SSF56672">
    <property type="entry name" value="DNA/RNA polymerases"/>
    <property type="match status" value="1"/>
</dbReference>
<dbReference type="CDD" id="cd00303">
    <property type="entry name" value="retropepsin_like"/>
    <property type="match status" value="1"/>
</dbReference>
<dbReference type="InterPro" id="IPR043502">
    <property type="entry name" value="DNA/RNA_pol_sf"/>
</dbReference>
<dbReference type="InterPro" id="IPR021109">
    <property type="entry name" value="Peptidase_aspartic_dom_sf"/>
</dbReference>
<evidence type="ECO:0000256" key="5">
    <source>
        <dbReference type="ARBA" id="ARBA00022759"/>
    </source>
</evidence>
<evidence type="ECO:0000259" key="10">
    <source>
        <dbReference type="Pfam" id="PF00078"/>
    </source>
</evidence>
<keyword evidence="5" id="KW-0255">Endonuclease</keyword>
<feature type="domain" description="Tf2-1-like SH3-like" evidence="11">
    <location>
        <begin position="683"/>
        <end position="746"/>
    </location>
</feature>
<protein>
    <submittedName>
        <fullName evidence="12">Putative reverse transcriptase domain-containing protein</fullName>
    </submittedName>
</protein>
<dbReference type="CDD" id="cd01647">
    <property type="entry name" value="RT_LTR"/>
    <property type="match status" value="1"/>
</dbReference>
<keyword evidence="1" id="KW-0645">Protease</keyword>
<evidence type="ECO:0000259" key="11">
    <source>
        <dbReference type="Pfam" id="PF24626"/>
    </source>
</evidence>
<reference evidence="12" key="1">
    <citation type="journal article" date="2019" name="Sci. Rep.">
        <title>Draft genome of Tanacetum cinerariifolium, the natural source of mosquito coil.</title>
        <authorList>
            <person name="Yamashiro T."/>
            <person name="Shiraishi A."/>
            <person name="Satake H."/>
            <person name="Nakayama K."/>
        </authorList>
    </citation>
    <scope>NUCLEOTIDE SEQUENCE</scope>
</reference>
<dbReference type="InterPro" id="IPR050951">
    <property type="entry name" value="Retrovirus_Pol_polyprotein"/>
</dbReference>
<accession>A0A699H3P6</accession>
<dbReference type="GO" id="GO:0008233">
    <property type="term" value="F:peptidase activity"/>
    <property type="evidence" value="ECO:0007669"/>
    <property type="project" value="UniProtKB-KW"/>
</dbReference>
<evidence type="ECO:0000256" key="9">
    <source>
        <dbReference type="SAM" id="Phobius"/>
    </source>
</evidence>
<dbReference type="InterPro" id="IPR000477">
    <property type="entry name" value="RT_dom"/>
</dbReference>
<keyword evidence="6" id="KW-0378">Hydrolase</keyword>
<gene>
    <name evidence="12" type="ORF">Tci_294583</name>
</gene>
<dbReference type="AlphaFoldDB" id="A0A699H3P6"/>
<dbReference type="Gene3D" id="2.40.70.10">
    <property type="entry name" value="Acid Proteases"/>
    <property type="match status" value="1"/>
</dbReference>
<feature type="domain" description="Reverse transcriptase" evidence="10">
    <location>
        <begin position="348"/>
        <end position="450"/>
    </location>
</feature>
<evidence type="ECO:0000256" key="8">
    <source>
        <dbReference type="SAM" id="MobiDB-lite"/>
    </source>
</evidence>
<sequence>MDLPKSYTTHERVYFLSVVFLVKISISSIFKAWKTHITSGPKRLQDAVRMASGLIDQKVRTHAAKQVDNKTKWENQQRDNHVPLQPFKRTNVARAYTTGNNERKGYVGNQTYCNKCKLHHVRLCTVKCLNYKKIGHMTKDYKNKAATNHQRDPIGNQRAPWGNQRATGGNQRATGAATAEARERAFALGGGKVNKDSNIVTSTFLLNNRNASILCDSGDDRSFVSITFTSLIDVAPTTLDNSYSIELADGRIVESNVIFRRCMLNLLNHPFNIDLMLVELGSFNAIVGMDWLEKYLMVIVFDEKIVRILYGNKVLTIYGDGSEGASNSRLSIISCTKTQKCGALILFIKKKDGSFRMCIHYRELNKLNVKNRYPLLRIDDLFDQLQGLNVYFKIDLRSGYHQIRVREEDIHKTAFKTRYGHYEFQVMPFGLTNASACANLALPEGSKDFVVYCDASQKGLGTVLMQREKVIAYATRQLKVYENYYNTHDLELRVMVFAANVVADVLSQKERIKPLRVRALTMMIDLNLPLQILNAQAKAMKEKNVREENLNGMNKKFKTHIVLRNEVGCHILKEIATYVSKCMTCAKVKAECQKPSGLLVQLEIPQWKWEKITMDFVTKLPKTSTGQDTIWIEVGDNQLITPKIIHETTEKTIQRKSRIQAARDRQKSYGDNRRNRIEFQVEDKVLLKVSPWKGVIRFSKRGKLNPRYTGHFKILAKVRIIAYRLELPEQLSRVHSTFYVSNLKKCLSDETLVIMLEEIQIDNKLHFIEEPVEIMDRKVKRLNQSCIPIVKVCWNSRIGPEFT</sequence>
<proteinExistence type="predicted"/>